<proteinExistence type="predicted"/>
<organism evidence="5">
    <name type="scientific">Brachypodium distachyon</name>
    <name type="common">Purple false brome</name>
    <name type="synonym">Trachynia distachya</name>
    <dbReference type="NCBI Taxonomy" id="15368"/>
    <lineage>
        <taxon>Eukaryota</taxon>
        <taxon>Viridiplantae</taxon>
        <taxon>Streptophyta</taxon>
        <taxon>Embryophyta</taxon>
        <taxon>Tracheophyta</taxon>
        <taxon>Spermatophyta</taxon>
        <taxon>Magnoliopsida</taxon>
        <taxon>Liliopsida</taxon>
        <taxon>Poales</taxon>
        <taxon>Poaceae</taxon>
        <taxon>BOP clade</taxon>
        <taxon>Pooideae</taxon>
        <taxon>Stipodae</taxon>
        <taxon>Brachypodieae</taxon>
        <taxon>Brachypodium</taxon>
    </lineage>
</organism>
<feature type="chain" id="PRO_5014094990" evidence="3">
    <location>
        <begin position="24"/>
        <end position="133"/>
    </location>
</feature>
<dbReference type="Gramene" id="KQJ95859">
    <property type="protein sequence ID" value="KQJ95859"/>
    <property type="gene ID" value="BRADI_3g19430v3"/>
</dbReference>
<evidence type="ECO:0000256" key="3">
    <source>
        <dbReference type="SAM" id="SignalP"/>
    </source>
</evidence>
<gene>
    <name evidence="5" type="primary">LOC100836362</name>
    <name evidence="4" type="ORF">BRADI_3g19430v3</name>
</gene>
<evidence type="ECO:0000256" key="2">
    <source>
        <dbReference type="SAM" id="Phobius"/>
    </source>
</evidence>
<evidence type="ECO:0000256" key="1">
    <source>
        <dbReference type="SAM" id="MobiDB-lite"/>
    </source>
</evidence>
<keyword evidence="2" id="KW-0472">Membrane</keyword>
<evidence type="ECO:0000313" key="6">
    <source>
        <dbReference type="Proteomes" id="UP000008810"/>
    </source>
</evidence>
<feature type="signal peptide" evidence="3">
    <location>
        <begin position="1"/>
        <end position="23"/>
    </location>
</feature>
<dbReference type="OMA" id="HSTKNAG"/>
<dbReference type="HOGENOM" id="CLU_118297_0_0_1"/>
<dbReference type="RefSeq" id="XP_003573634.1">
    <property type="nucleotide sequence ID" value="XM_003573586.4"/>
</dbReference>
<evidence type="ECO:0000313" key="4">
    <source>
        <dbReference type="EMBL" id="KQJ95859.1"/>
    </source>
</evidence>
<reference evidence="5" key="3">
    <citation type="submission" date="2018-08" db="UniProtKB">
        <authorList>
            <consortium name="EnsemblPlants"/>
        </authorList>
    </citation>
    <scope>IDENTIFICATION</scope>
    <source>
        <strain evidence="5">cv. Bd21</strain>
    </source>
</reference>
<dbReference type="GeneID" id="100836362"/>
<dbReference type="EMBL" id="CM000882">
    <property type="protein sequence ID" value="KQJ95859.1"/>
    <property type="molecule type" value="Genomic_DNA"/>
</dbReference>
<feature type="compositionally biased region" description="Gly residues" evidence="1">
    <location>
        <begin position="70"/>
        <end position="95"/>
    </location>
</feature>
<dbReference type="AlphaFoldDB" id="I1I2G4"/>
<keyword evidence="3" id="KW-0732">Signal</keyword>
<dbReference type="OrthoDB" id="681007at2759"/>
<dbReference type="KEGG" id="bdi:100836362"/>
<keyword evidence="6" id="KW-1185">Reference proteome</keyword>
<dbReference type="Proteomes" id="UP000008810">
    <property type="component" value="Chromosome 3"/>
</dbReference>
<evidence type="ECO:0000313" key="5">
    <source>
        <dbReference type="EnsemblPlants" id="KQJ95859"/>
    </source>
</evidence>
<reference evidence="4 5" key="1">
    <citation type="journal article" date="2010" name="Nature">
        <title>Genome sequencing and analysis of the model grass Brachypodium distachyon.</title>
        <authorList>
            <consortium name="International Brachypodium Initiative"/>
        </authorList>
    </citation>
    <scope>NUCLEOTIDE SEQUENCE [LARGE SCALE GENOMIC DNA]</scope>
    <source>
        <strain evidence="4">Bd21</strain>
        <strain evidence="5">cv. Bd21</strain>
    </source>
</reference>
<accession>I1I2G4</accession>
<dbReference type="EnsemblPlants" id="KQJ95859">
    <property type="protein sequence ID" value="KQJ95859"/>
    <property type="gene ID" value="BRADI_3g19430v3"/>
</dbReference>
<dbReference type="eggNOG" id="ENOG502R3QQ">
    <property type="taxonomic scope" value="Eukaryota"/>
</dbReference>
<feature type="region of interest" description="Disordered" evidence="1">
    <location>
        <begin position="69"/>
        <end position="102"/>
    </location>
</feature>
<keyword evidence="2" id="KW-1133">Transmembrane helix</keyword>
<sequence length="133" mass="13460">MKASTFALFFFLLLTFAFQGTWCAATAERRSNLVDAARRHLRPHLQVQGFHGVKGKKLLEIQSPRKLGAGHMGGGGPGGGAGGGGGGGRNTGGGAANTRPHSTKNAGAVALPAPVTSILALVFSSAILLSALI</sequence>
<name>I1I2G4_BRADI</name>
<protein>
    <submittedName>
        <fullName evidence="4 5">Uncharacterized protein</fullName>
    </submittedName>
</protein>
<keyword evidence="2" id="KW-0812">Transmembrane</keyword>
<feature type="transmembrane region" description="Helical" evidence="2">
    <location>
        <begin position="109"/>
        <end position="132"/>
    </location>
</feature>
<reference evidence="4" key="2">
    <citation type="submission" date="2017-06" db="EMBL/GenBank/DDBJ databases">
        <title>WGS assembly of Brachypodium distachyon.</title>
        <authorList>
            <consortium name="The International Brachypodium Initiative"/>
            <person name="Lucas S."/>
            <person name="Harmon-Smith M."/>
            <person name="Lail K."/>
            <person name="Tice H."/>
            <person name="Grimwood J."/>
            <person name="Bruce D."/>
            <person name="Barry K."/>
            <person name="Shu S."/>
            <person name="Lindquist E."/>
            <person name="Wang M."/>
            <person name="Pitluck S."/>
            <person name="Vogel J.P."/>
            <person name="Garvin D.F."/>
            <person name="Mockler T.C."/>
            <person name="Schmutz J."/>
            <person name="Rokhsar D."/>
            <person name="Bevan M.W."/>
        </authorList>
    </citation>
    <scope>NUCLEOTIDE SEQUENCE</scope>
    <source>
        <strain evidence="4">Bd21</strain>
    </source>
</reference>